<comment type="caution">
    <text evidence="1">The sequence shown here is derived from an EMBL/GenBank/DDBJ whole genome shotgun (WGS) entry which is preliminary data.</text>
</comment>
<proteinExistence type="predicted"/>
<accession>A0AAV6VFV0</accession>
<reference evidence="1 2" key="1">
    <citation type="journal article" date="2022" name="Nat. Ecol. Evol.">
        <title>A masculinizing supergene underlies an exaggerated male reproductive morph in a spider.</title>
        <authorList>
            <person name="Hendrickx F."/>
            <person name="De Corte Z."/>
            <person name="Sonet G."/>
            <person name="Van Belleghem S.M."/>
            <person name="Kostlbacher S."/>
            <person name="Vangestel C."/>
        </authorList>
    </citation>
    <scope>NUCLEOTIDE SEQUENCE [LARGE SCALE GENOMIC DNA]</scope>
    <source>
        <strain evidence="1">W744_W776</strain>
    </source>
</reference>
<gene>
    <name evidence="1" type="ORF">JTE90_003820</name>
</gene>
<evidence type="ECO:0000313" key="2">
    <source>
        <dbReference type="Proteomes" id="UP000827092"/>
    </source>
</evidence>
<name>A0AAV6VFV0_9ARAC</name>
<protein>
    <submittedName>
        <fullName evidence="1">Uncharacterized protein</fullName>
    </submittedName>
</protein>
<keyword evidence="2" id="KW-1185">Reference proteome</keyword>
<dbReference type="EMBL" id="JAFNEN010000081">
    <property type="protein sequence ID" value="KAG8195675.1"/>
    <property type="molecule type" value="Genomic_DNA"/>
</dbReference>
<dbReference type="AlphaFoldDB" id="A0AAV6VFV0"/>
<sequence length="81" mass="9077">MGRPRATSRTLRVLKGCSIHGGDHPPSPLECFGETPRMPCSMELRKECASTHAGLSYKYPPILLDINFPLHYTHESKNINN</sequence>
<dbReference type="Proteomes" id="UP000827092">
    <property type="component" value="Unassembled WGS sequence"/>
</dbReference>
<organism evidence="1 2">
    <name type="scientific">Oedothorax gibbosus</name>
    <dbReference type="NCBI Taxonomy" id="931172"/>
    <lineage>
        <taxon>Eukaryota</taxon>
        <taxon>Metazoa</taxon>
        <taxon>Ecdysozoa</taxon>
        <taxon>Arthropoda</taxon>
        <taxon>Chelicerata</taxon>
        <taxon>Arachnida</taxon>
        <taxon>Araneae</taxon>
        <taxon>Araneomorphae</taxon>
        <taxon>Entelegynae</taxon>
        <taxon>Araneoidea</taxon>
        <taxon>Linyphiidae</taxon>
        <taxon>Erigoninae</taxon>
        <taxon>Oedothorax</taxon>
    </lineage>
</organism>
<evidence type="ECO:0000313" key="1">
    <source>
        <dbReference type="EMBL" id="KAG8195675.1"/>
    </source>
</evidence>